<dbReference type="GO" id="GO:0016787">
    <property type="term" value="F:hydrolase activity"/>
    <property type="evidence" value="ECO:0007669"/>
    <property type="project" value="TreeGrafter"/>
</dbReference>
<dbReference type="Proteomes" id="UP000256970">
    <property type="component" value="Unassembled WGS sequence"/>
</dbReference>
<dbReference type="InterPro" id="IPR013658">
    <property type="entry name" value="SGL"/>
</dbReference>
<feature type="domain" description="SMP-30/Gluconolactonase/LRE-like region" evidence="1">
    <location>
        <begin position="96"/>
        <end position="298"/>
    </location>
</feature>
<sequence length="430" mass="48090">MVQQGIIQPVIPYPAVGKKVHMYPEDVLPWHPQPMEGDFTTNTRLQAIRLFEGEMDGSESVIVSPDGRAMMLNKFGGVFEAFETPDGRFELNRTAKAWLGPGRPLGAAFDAHGNIIICDALKGILMLEKDTNQVVILTNHVSSSSPLEPGSPILYANDLDVAKDGTVYFTTSVDITLHRNAQHHTRFTHVPSLLGRPGFWDTVKGWGLGMCQALPRGKLYRYDPVTKETHLIATGFYYSNGVAVSKDDDFLVISETDRLRLVKFWLKGAKAGQMEVMIDHMPGTPDGMARAPDGNFWFPLLAKIPPVTKIFHWPIIRMLLPVVPEMWRPQVHEWGAVVKVSPEGDVLEFLEDPQRASFDEWPSSYRISSAHEHAGRLWLGALVANFVSYVDLTNLAPKPEPLPMTWRPPVGCVTPPCDGAQRRFFRKSEQ</sequence>
<protein>
    <recommendedName>
        <fullName evidence="1">SMP-30/Gluconolactonase/LRE-like region domain-containing protein</fullName>
    </recommendedName>
</protein>
<dbReference type="PANTHER" id="PTHR10426:SF88">
    <property type="entry name" value="ADIPOCYTE PLASMA MEMBRANE-ASSOCIATED PROTEIN HEMOMUCIN-RELATED"/>
    <property type="match status" value="1"/>
</dbReference>
<dbReference type="GO" id="GO:0012505">
    <property type="term" value="C:endomembrane system"/>
    <property type="evidence" value="ECO:0007669"/>
    <property type="project" value="TreeGrafter"/>
</dbReference>
<evidence type="ECO:0000313" key="2">
    <source>
        <dbReference type="EMBL" id="SZX67921.1"/>
    </source>
</evidence>
<dbReference type="Pfam" id="PF08450">
    <property type="entry name" value="SGL"/>
    <property type="match status" value="1"/>
</dbReference>
<dbReference type="EMBL" id="FNXT01000821">
    <property type="protein sequence ID" value="SZX67921.1"/>
    <property type="molecule type" value="Genomic_DNA"/>
</dbReference>
<evidence type="ECO:0000313" key="3">
    <source>
        <dbReference type="Proteomes" id="UP000256970"/>
    </source>
</evidence>
<organism evidence="2 3">
    <name type="scientific">Tetradesmus obliquus</name>
    <name type="common">Green alga</name>
    <name type="synonym">Acutodesmus obliquus</name>
    <dbReference type="NCBI Taxonomy" id="3088"/>
    <lineage>
        <taxon>Eukaryota</taxon>
        <taxon>Viridiplantae</taxon>
        <taxon>Chlorophyta</taxon>
        <taxon>core chlorophytes</taxon>
        <taxon>Chlorophyceae</taxon>
        <taxon>CS clade</taxon>
        <taxon>Sphaeropleales</taxon>
        <taxon>Scenedesmaceae</taxon>
        <taxon>Tetradesmus</taxon>
    </lineage>
</organism>
<name>A0A383VRX2_TETOB</name>
<dbReference type="Gene3D" id="2.120.10.30">
    <property type="entry name" value="TolB, C-terminal domain"/>
    <property type="match status" value="1"/>
</dbReference>
<keyword evidence="3" id="KW-1185">Reference proteome</keyword>
<dbReference type="InterPro" id="IPR011042">
    <property type="entry name" value="6-blade_b-propeller_TolB-like"/>
</dbReference>
<evidence type="ECO:0000259" key="1">
    <source>
        <dbReference type="Pfam" id="PF08450"/>
    </source>
</evidence>
<proteinExistence type="predicted"/>
<dbReference type="PANTHER" id="PTHR10426">
    <property type="entry name" value="STRICTOSIDINE SYNTHASE-RELATED"/>
    <property type="match status" value="1"/>
</dbReference>
<dbReference type="SUPFAM" id="SSF63829">
    <property type="entry name" value="Calcium-dependent phosphotriesterase"/>
    <property type="match status" value="1"/>
</dbReference>
<gene>
    <name evidence="2" type="ORF">BQ4739_LOCUS8258</name>
</gene>
<accession>A0A383VRX2</accession>
<reference evidence="2 3" key="1">
    <citation type="submission" date="2016-10" db="EMBL/GenBank/DDBJ databases">
        <authorList>
            <person name="Cai Z."/>
        </authorList>
    </citation>
    <scope>NUCLEOTIDE SEQUENCE [LARGE SCALE GENOMIC DNA]</scope>
</reference>
<dbReference type="AlphaFoldDB" id="A0A383VRX2"/>
<dbReference type="STRING" id="3088.A0A383VRX2"/>